<dbReference type="Proteomes" id="UP000606490">
    <property type="component" value="Unassembled WGS sequence"/>
</dbReference>
<evidence type="ECO:0000256" key="1">
    <source>
        <dbReference type="ARBA" id="ARBA00007749"/>
    </source>
</evidence>
<evidence type="ECO:0000313" key="7">
    <source>
        <dbReference type="Proteomes" id="UP000606490"/>
    </source>
</evidence>
<keyword evidence="3" id="KW-0378">Hydrolase</keyword>
<keyword evidence="2" id="KW-0479">Metal-binding</keyword>
<evidence type="ECO:0000256" key="3">
    <source>
        <dbReference type="ARBA" id="ARBA00022801"/>
    </source>
</evidence>
<dbReference type="CDD" id="cd07720">
    <property type="entry name" value="OPHC2-like_MBL-fold"/>
    <property type="match status" value="1"/>
</dbReference>
<dbReference type="InterPro" id="IPR001279">
    <property type="entry name" value="Metallo-B-lactamas"/>
</dbReference>
<keyword evidence="7" id="KW-1185">Reference proteome</keyword>
<dbReference type="SUPFAM" id="SSF56281">
    <property type="entry name" value="Metallo-hydrolase/oxidoreductase"/>
    <property type="match status" value="1"/>
</dbReference>
<dbReference type="SMART" id="SM00849">
    <property type="entry name" value="Lactamase_B"/>
    <property type="match status" value="1"/>
</dbReference>
<dbReference type="RefSeq" id="WP_202829221.1">
    <property type="nucleotide sequence ID" value="NZ_JAEUXJ010000044.1"/>
</dbReference>
<organism evidence="6 7">
    <name type="scientific">Belnapia mucosa</name>
    <dbReference type="NCBI Taxonomy" id="2804532"/>
    <lineage>
        <taxon>Bacteria</taxon>
        <taxon>Pseudomonadati</taxon>
        <taxon>Pseudomonadota</taxon>
        <taxon>Alphaproteobacteria</taxon>
        <taxon>Acetobacterales</taxon>
        <taxon>Roseomonadaceae</taxon>
        <taxon>Belnapia</taxon>
    </lineage>
</organism>
<evidence type="ECO:0000256" key="2">
    <source>
        <dbReference type="ARBA" id="ARBA00022723"/>
    </source>
</evidence>
<evidence type="ECO:0000259" key="5">
    <source>
        <dbReference type="SMART" id="SM00849"/>
    </source>
</evidence>
<protein>
    <submittedName>
        <fullName evidence="6">MBL fold metallo-hydrolase</fullName>
    </submittedName>
</protein>
<dbReference type="EMBL" id="JAEUXJ010000044">
    <property type="protein sequence ID" value="MBL6459489.1"/>
    <property type="molecule type" value="Genomic_DNA"/>
</dbReference>
<gene>
    <name evidence="6" type="ORF">JMJ55_29710</name>
</gene>
<comment type="similarity">
    <text evidence="1">Belongs to the metallo-beta-lactamase superfamily.</text>
</comment>
<dbReference type="InterPro" id="IPR051013">
    <property type="entry name" value="MBL_superfamily_lactonases"/>
</dbReference>
<sequence>MSETTRRIRASSGLARPIAVDGPARVIALCDGYLDLDLSRFPDVVRGVGDDLAIADGQDLNDMSISVNAFLLELPGRLVLVDAGDSNRRGDSLGHLPRALKAAGYEPEDITDLLLTHLHGDHAAGLVKGSETLFPKATLYVSAAEQAFWNNPARLDELQSVQLPFAQAAMQLYADRLVTIHPGEEVLPGVTVRALPGHTPGQVGFQMGDRNPLLISADVLHLPALQVRFPDWGFLFDADRPRSRAMRHEILAETARTGLRLAGAHIPFPGVIRVVQGPEGLGFRTAEDEV</sequence>
<accession>A0ABS1VCT6</accession>
<dbReference type="Pfam" id="PF00753">
    <property type="entry name" value="Lactamase_B"/>
    <property type="match status" value="1"/>
</dbReference>
<feature type="domain" description="Metallo-beta-lactamase" evidence="5">
    <location>
        <begin position="66"/>
        <end position="265"/>
    </location>
</feature>
<reference evidence="6 7" key="1">
    <citation type="submission" date="2021-01" db="EMBL/GenBank/DDBJ databases">
        <title>Belnapia mucosa sp. nov. and Belnapia arida sp. nov., isolated from the Tabernas Desert (Almeria, Spain).</title>
        <authorList>
            <person name="Molina-Menor E."/>
            <person name="Vidal-Verdu A."/>
            <person name="Calonge A."/>
            <person name="Satari L."/>
            <person name="Pereto Magraner J."/>
            <person name="Porcar Miralles M."/>
        </authorList>
    </citation>
    <scope>NUCLEOTIDE SEQUENCE [LARGE SCALE GENOMIC DNA]</scope>
    <source>
        <strain evidence="6 7">T6</strain>
    </source>
</reference>
<dbReference type="PANTHER" id="PTHR42978:SF6">
    <property type="entry name" value="QUORUM-QUENCHING LACTONASE YTNP-RELATED"/>
    <property type="match status" value="1"/>
</dbReference>
<dbReference type="PANTHER" id="PTHR42978">
    <property type="entry name" value="QUORUM-QUENCHING LACTONASE YTNP-RELATED-RELATED"/>
    <property type="match status" value="1"/>
</dbReference>
<dbReference type="InterPro" id="IPR036866">
    <property type="entry name" value="RibonucZ/Hydroxyglut_hydro"/>
</dbReference>
<evidence type="ECO:0000256" key="4">
    <source>
        <dbReference type="ARBA" id="ARBA00022833"/>
    </source>
</evidence>
<comment type="caution">
    <text evidence="6">The sequence shown here is derived from an EMBL/GenBank/DDBJ whole genome shotgun (WGS) entry which is preliminary data.</text>
</comment>
<name>A0ABS1VCT6_9PROT</name>
<evidence type="ECO:0000313" key="6">
    <source>
        <dbReference type="EMBL" id="MBL6459489.1"/>
    </source>
</evidence>
<dbReference type="Gene3D" id="3.60.15.10">
    <property type="entry name" value="Ribonuclease Z/Hydroxyacylglutathione hydrolase-like"/>
    <property type="match status" value="1"/>
</dbReference>
<keyword evidence="4" id="KW-0862">Zinc</keyword>
<proteinExistence type="inferred from homology"/>